<dbReference type="EMBL" id="QJRX01000004">
    <property type="protein sequence ID" value="PYC25944.1"/>
    <property type="molecule type" value="Genomic_DNA"/>
</dbReference>
<organism evidence="3 4">
    <name type="scientific">Aquipseudomonas alcaligenes</name>
    <name type="common">Pseudomonas alcaligenes</name>
    <dbReference type="NCBI Taxonomy" id="43263"/>
    <lineage>
        <taxon>Bacteria</taxon>
        <taxon>Pseudomonadati</taxon>
        <taxon>Pseudomonadota</taxon>
        <taxon>Gammaproteobacteria</taxon>
        <taxon>Pseudomonadales</taxon>
        <taxon>Pseudomonadaceae</taxon>
        <taxon>Aquipseudomonas</taxon>
    </lineage>
</organism>
<gene>
    <name evidence="3" type="ORF">DMO17_09770</name>
</gene>
<accession>A0A2V4L5S5</accession>
<feature type="transmembrane region" description="Helical" evidence="1">
    <location>
        <begin position="87"/>
        <end position="111"/>
    </location>
</feature>
<dbReference type="InterPro" id="IPR012495">
    <property type="entry name" value="TadE-like_dom"/>
</dbReference>
<keyword evidence="1" id="KW-0812">Transmembrane</keyword>
<dbReference type="OrthoDB" id="8830148at2"/>
<feature type="domain" description="TadE-like" evidence="2">
    <location>
        <begin position="84"/>
        <end position="126"/>
    </location>
</feature>
<dbReference type="Pfam" id="PF07811">
    <property type="entry name" value="TadE"/>
    <property type="match status" value="1"/>
</dbReference>
<comment type="caution">
    <text evidence="3">The sequence shown here is derived from an EMBL/GenBank/DDBJ whole genome shotgun (WGS) entry which is preliminary data.</text>
</comment>
<name>A0A2V4L5S5_AQUAC</name>
<evidence type="ECO:0000259" key="2">
    <source>
        <dbReference type="Pfam" id="PF07811"/>
    </source>
</evidence>
<evidence type="ECO:0000313" key="3">
    <source>
        <dbReference type="EMBL" id="PYC25944.1"/>
    </source>
</evidence>
<keyword evidence="1" id="KW-1133">Transmembrane helix</keyword>
<evidence type="ECO:0000313" key="4">
    <source>
        <dbReference type="Proteomes" id="UP000248146"/>
    </source>
</evidence>
<proteinExistence type="predicted"/>
<protein>
    <submittedName>
        <fullName evidence="3">Pilus assembly protein TadE</fullName>
    </submittedName>
</protein>
<evidence type="ECO:0000256" key="1">
    <source>
        <dbReference type="SAM" id="Phobius"/>
    </source>
</evidence>
<dbReference type="AlphaFoldDB" id="A0A2V4L5S5"/>
<reference evidence="3 4" key="1">
    <citation type="submission" date="2018-06" db="EMBL/GenBank/DDBJ databases">
        <title>Pseudomonas diversity within urban Lake Michigan freshwaters.</title>
        <authorList>
            <person name="Batrich M."/>
            <person name="Hatzopoulos T."/>
            <person name="Putonti C."/>
        </authorList>
    </citation>
    <scope>NUCLEOTIDE SEQUENCE [LARGE SCALE GENOMIC DNA]</scope>
    <source>
        <strain evidence="3 4">MB-090714</strain>
    </source>
</reference>
<sequence length="303" mass="33624">MSRVPSRPIARPWYVTPSTPRPGTTWSICSCRALATRWRKCTCTSVETIRVSLPWRRRPRRCCRRSMCRWIARSPEMRGRSEHGQALVEYVIILPVLVMLIFGTIQAAFIYSAKSSLNYATFQAARLGAVNNASYDGLRRGLIRGLTPMFVHRNTDADKERAFEEAGAEVDNFALITLISPTQNNFDAYGEWDGEANADAIPNDNLMYRPGTGIQDANLLKIRVQYCLKLVVPIVDRLLSAASSFNSAGVEGSFSRASADAVDNYDDICQAGRRGIVITSEAVVRMQSPALRDAACGSDMQCL</sequence>
<dbReference type="Proteomes" id="UP000248146">
    <property type="component" value="Unassembled WGS sequence"/>
</dbReference>
<keyword evidence="1" id="KW-0472">Membrane</keyword>